<evidence type="ECO:0000313" key="10">
    <source>
        <dbReference type="EMBL" id="ASK79102.1"/>
    </source>
</evidence>
<keyword evidence="3" id="KW-1003">Cell membrane</keyword>
<feature type="transmembrane region" description="Helical" evidence="9">
    <location>
        <begin position="378"/>
        <end position="403"/>
    </location>
</feature>
<reference evidence="10 11" key="1">
    <citation type="journal article" date="2016" name="Int. J. Syst. Evol. Microbiol.">
        <title>Paraphotobacterium marinum gen. nov., sp. nov., a member of the family Vibrionaceae, isolated from surface seawater.</title>
        <authorList>
            <person name="Huang Z."/>
            <person name="Dong C."/>
            <person name="Shao Z."/>
        </authorList>
    </citation>
    <scope>NUCLEOTIDE SEQUENCE [LARGE SCALE GENOMIC DNA]</scope>
    <source>
        <strain evidence="10 11">NSCS20N07D</strain>
    </source>
</reference>
<evidence type="ECO:0000256" key="6">
    <source>
        <dbReference type="ARBA" id="ARBA00022970"/>
    </source>
</evidence>
<keyword evidence="6" id="KW-0029">Amino-acid transport</keyword>
<proteinExistence type="predicted"/>
<feature type="transmembrane region" description="Helical" evidence="9">
    <location>
        <begin position="318"/>
        <end position="336"/>
    </location>
</feature>
<dbReference type="Gene3D" id="1.20.1740.10">
    <property type="entry name" value="Amino acid/polyamine transporter I"/>
    <property type="match status" value="1"/>
</dbReference>
<dbReference type="GO" id="GO:0005886">
    <property type="term" value="C:plasma membrane"/>
    <property type="evidence" value="ECO:0007669"/>
    <property type="project" value="UniProtKB-SubCell"/>
</dbReference>
<comment type="subcellular location">
    <subcellularLocation>
        <location evidence="1">Cell inner membrane</location>
        <topology evidence="1">Multi-pass membrane protein</topology>
    </subcellularLocation>
</comment>
<keyword evidence="7 9" id="KW-1133">Transmembrane helix</keyword>
<evidence type="ECO:0000256" key="7">
    <source>
        <dbReference type="ARBA" id="ARBA00022989"/>
    </source>
</evidence>
<dbReference type="AlphaFoldDB" id="A0A220VFZ5"/>
<dbReference type="GO" id="GO:0003333">
    <property type="term" value="P:amino acid transmembrane transport"/>
    <property type="evidence" value="ECO:0007669"/>
    <property type="project" value="InterPro"/>
</dbReference>
<feature type="transmembrane region" description="Helical" evidence="9">
    <location>
        <begin position="219"/>
        <end position="237"/>
    </location>
</feature>
<feature type="transmembrane region" description="Helical" evidence="9">
    <location>
        <begin position="126"/>
        <end position="147"/>
    </location>
</feature>
<keyword evidence="4" id="KW-0997">Cell inner membrane</keyword>
<dbReference type="Pfam" id="PF03222">
    <property type="entry name" value="Trp_Tyr_perm"/>
    <property type="match status" value="1"/>
</dbReference>
<feature type="transmembrane region" description="Helical" evidence="9">
    <location>
        <begin position="38"/>
        <end position="65"/>
    </location>
</feature>
<gene>
    <name evidence="10" type="ORF">CF386_08510</name>
</gene>
<dbReference type="KEGG" id="pmai:CF386_08510"/>
<feature type="transmembrane region" description="Helical" evidence="9">
    <location>
        <begin position="86"/>
        <end position="106"/>
    </location>
</feature>
<feature type="transmembrane region" description="Helical" evidence="9">
    <location>
        <begin position="185"/>
        <end position="207"/>
    </location>
</feature>
<feature type="transmembrane region" description="Helical" evidence="9">
    <location>
        <begin position="12"/>
        <end position="32"/>
    </location>
</feature>
<evidence type="ECO:0000256" key="8">
    <source>
        <dbReference type="ARBA" id="ARBA00023136"/>
    </source>
</evidence>
<protein>
    <submittedName>
        <fullName evidence="10">Tyrosine-specific transport protein</fullName>
    </submittedName>
</protein>
<dbReference type="PANTHER" id="PTHR46997">
    <property type="entry name" value="LOW AFFINITY TRYPTOPHAN PERMEASE-RELATED"/>
    <property type="match status" value="1"/>
</dbReference>
<feature type="transmembrane region" description="Helical" evidence="9">
    <location>
        <begin position="285"/>
        <end position="306"/>
    </location>
</feature>
<evidence type="ECO:0000256" key="1">
    <source>
        <dbReference type="ARBA" id="ARBA00004429"/>
    </source>
</evidence>
<evidence type="ECO:0000313" key="11">
    <source>
        <dbReference type="Proteomes" id="UP000242175"/>
    </source>
</evidence>
<keyword evidence="11" id="KW-1185">Reference proteome</keyword>
<dbReference type="Proteomes" id="UP000242175">
    <property type="component" value="Chromosome small"/>
</dbReference>
<keyword evidence="2" id="KW-0813">Transport</keyword>
<evidence type="ECO:0000256" key="3">
    <source>
        <dbReference type="ARBA" id="ARBA00022475"/>
    </source>
</evidence>
<organism evidence="10 11">
    <name type="scientific">Paraphotobacterium marinum</name>
    <dbReference type="NCBI Taxonomy" id="1755811"/>
    <lineage>
        <taxon>Bacteria</taxon>
        <taxon>Pseudomonadati</taxon>
        <taxon>Pseudomonadota</taxon>
        <taxon>Gammaproteobacteria</taxon>
        <taxon>Vibrionales</taxon>
        <taxon>Vibrionaceae</taxon>
        <taxon>Paraphotobacterium</taxon>
    </lineage>
</organism>
<keyword evidence="8 9" id="KW-0472">Membrane</keyword>
<sequence length="407" mass="44633">MKMFNNSNKTIGSILLYTGTAIGGGMLALPIATYSVGYGVTAMIFLLCWFILTYTALLLLEVNLACKLDSNFSSMAQQTLGSVGKVITWLSYLFLLYALTAAYMTGGNSLIEAGLKSLNLPTFDNFSRTLFFTLLLGGFVFIGAKLVDYFNRGLMFLKLIAFLFILFFFTPYIKTSLLETHPESFKSFLFAIPIIVVSFGSHVIVPSLRSYVGDNVKQLRNIVIIGGTIPLIIYLIWEVGTLGVLPVTGIDSFSNIIASGGSVGDMVIAFQNHTQSKIISAGFNLFTNIAITTSFFGVTLSLFDFIRDGFKLNNNYSSGRLVAYVLSYGPPFFFAVCYPKGFITALGYAGIAASLLIMILPALMAYKLRKSKELKSPYQVMFGNFGLFIAALFGIFVICVEVFHKLS</sequence>
<dbReference type="GO" id="GO:0015173">
    <property type="term" value="F:aromatic amino acid transmembrane transporter activity"/>
    <property type="evidence" value="ECO:0007669"/>
    <property type="project" value="InterPro"/>
</dbReference>
<evidence type="ECO:0000256" key="5">
    <source>
        <dbReference type="ARBA" id="ARBA00022692"/>
    </source>
</evidence>
<name>A0A220VFZ5_9GAMM</name>
<dbReference type="InterPro" id="IPR018227">
    <property type="entry name" value="Amino_acid_transport_2"/>
</dbReference>
<evidence type="ECO:0000256" key="9">
    <source>
        <dbReference type="SAM" id="Phobius"/>
    </source>
</evidence>
<feature type="transmembrane region" description="Helical" evidence="9">
    <location>
        <begin position="154"/>
        <end position="173"/>
    </location>
</feature>
<dbReference type="PRINTS" id="PR00166">
    <property type="entry name" value="AROAAPRMEASE"/>
</dbReference>
<dbReference type="PANTHER" id="PTHR46997:SF2">
    <property type="entry name" value="TYROSINE-SPECIFIC TRANSPORT SYSTEM"/>
    <property type="match status" value="1"/>
</dbReference>
<feature type="transmembrane region" description="Helical" evidence="9">
    <location>
        <begin position="342"/>
        <end position="366"/>
    </location>
</feature>
<dbReference type="EMBL" id="CP022356">
    <property type="protein sequence ID" value="ASK79102.1"/>
    <property type="molecule type" value="Genomic_DNA"/>
</dbReference>
<accession>A0A220VFZ5</accession>
<evidence type="ECO:0000256" key="2">
    <source>
        <dbReference type="ARBA" id="ARBA00022448"/>
    </source>
</evidence>
<dbReference type="InterPro" id="IPR013059">
    <property type="entry name" value="Trp_tyr_transpt"/>
</dbReference>
<evidence type="ECO:0000256" key="4">
    <source>
        <dbReference type="ARBA" id="ARBA00022519"/>
    </source>
</evidence>
<keyword evidence="5 9" id="KW-0812">Transmembrane</keyword>